<evidence type="ECO:0000256" key="8">
    <source>
        <dbReference type="PROSITE-ProRule" id="PRU01360"/>
    </source>
</evidence>
<dbReference type="InterPro" id="IPR012910">
    <property type="entry name" value="Plug_dom"/>
</dbReference>
<sequence>MLSRPTLTRTALAAATLLALSQVAVAQDASTSQDAAKKKTTELQTVVVTGTRSFDRTESTSLAPIDVLTPKDLQNTGAPNLASALRTLLPSFNFPQPSVTDATDATQPAQLRGLSPDQTLVLINGKRQHPTAIVNVNGSLGRGSSPVDINAIPINAIDHVEVLRDGAAAQYGSDAIAGVINIILKGGAQHGSASLTGGRYDTGDGKTWQGGADGGFKLGDKGWVHLSANASHQDPTNRAGPDMRYPSDPTYNTVTFHYGLPLTRSKQAAINAQYDLSPAAQLYAFTLFNKRNVSSGGFFRSLSTYSGSHPGALAQYPNGYLPIENSAIRDDSEVLGVRGKVAGWNYDLSANTGGNHWKLHTADTYNYSLDPNSPTGFYIGTLSNRQDSFNGDFSRDFNVSGLESPLTVAWGLEHRHESFTIKQGDAASYAGAGAQVFPGYQPGDAGTHSRNSDAAYIDLETDLTYKFSAGLAARYEHYSDFGSTTSAKLSGRYAFTDTVAVRGTVSNGFRAPSLQQEYYSSTAINFVNQGNGVLVPYTIRTFPVSDPAAQALGAQNLKPEKSRNYSVGLVLTPDSGLYTTLDLYQIDIDNRIILSGNLVGTAVQDYLTSVGIPFVSGGRFFTNAVNTRTRGADLVSTYPIELQSSSLKLTGGINWNKTTIRSIAPNPPQLGLAGLTLTVIDRSEQGRITKGTPKTKAFVAGDWTMGNWSLHGQLTRYGEWTTFATNPSGDQTYGSAVLLDLSASYNWNDWSFTIGGNNVTNQYPDKNQPRTSAFNIILPYPNSSPFGFSGSYYYATVAYHW</sequence>
<feature type="domain" description="TonB-dependent receptor plug" evidence="12">
    <location>
        <begin position="60"/>
        <end position="179"/>
    </location>
</feature>
<dbReference type="GO" id="GO:0009279">
    <property type="term" value="C:cell outer membrane"/>
    <property type="evidence" value="ECO:0007669"/>
    <property type="project" value="UniProtKB-SubCell"/>
</dbReference>
<comment type="subcellular location">
    <subcellularLocation>
        <location evidence="1 8">Cell outer membrane</location>
        <topology evidence="1 8">Multi-pass membrane protein</topology>
    </subcellularLocation>
</comment>
<dbReference type="Proteomes" id="UP000077255">
    <property type="component" value="Chromosome"/>
</dbReference>
<evidence type="ECO:0000256" key="7">
    <source>
        <dbReference type="ARBA" id="ARBA00023237"/>
    </source>
</evidence>
<dbReference type="InterPro" id="IPR037066">
    <property type="entry name" value="Plug_dom_sf"/>
</dbReference>
<evidence type="ECO:0000259" key="12">
    <source>
        <dbReference type="Pfam" id="PF07715"/>
    </source>
</evidence>
<keyword evidence="4 8" id="KW-0812">Transmembrane</keyword>
<evidence type="ECO:0000313" key="14">
    <source>
        <dbReference type="Proteomes" id="UP000077255"/>
    </source>
</evidence>
<evidence type="ECO:0000256" key="3">
    <source>
        <dbReference type="ARBA" id="ARBA00022452"/>
    </source>
</evidence>
<feature type="chain" id="PRO_5007823297" description="Ligand-gated channel" evidence="10">
    <location>
        <begin position="27"/>
        <end position="801"/>
    </location>
</feature>
<evidence type="ECO:0000259" key="11">
    <source>
        <dbReference type="Pfam" id="PF00593"/>
    </source>
</evidence>
<protein>
    <recommendedName>
        <fullName evidence="15">Ligand-gated channel</fullName>
    </recommendedName>
</protein>
<evidence type="ECO:0000256" key="9">
    <source>
        <dbReference type="RuleBase" id="RU003357"/>
    </source>
</evidence>
<dbReference type="PROSITE" id="PS52016">
    <property type="entry name" value="TONB_DEPENDENT_REC_3"/>
    <property type="match status" value="1"/>
</dbReference>
<organism evidence="13 14">
    <name type="scientific">Dyella thiooxydans</name>
    <dbReference type="NCBI Taxonomy" id="445710"/>
    <lineage>
        <taxon>Bacteria</taxon>
        <taxon>Pseudomonadati</taxon>
        <taxon>Pseudomonadota</taxon>
        <taxon>Gammaproteobacteria</taxon>
        <taxon>Lysobacterales</taxon>
        <taxon>Rhodanobacteraceae</taxon>
        <taxon>Dyella</taxon>
    </lineage>
</organism>
<dbReference type="Gene3D" id="2.170.130.10">
    <property type="entry name" value="TonB-dependent receptor, plug domain"/>
    <property type="match status" value="1"/>
</dbReference>
<dbReference type="PANTHER" id="PTHR47234">
    <property type="match status" value="1"/>
</dbReference>
<keyword evidence="3 8" id="KW-1134">Transmembrane beta strand</keyword>
<dbReference type="InterPro" id="IPR036942">
    <property type="entry name" value="Beta-barrel_TonB_sf"/>
</dbReference>
<keyword evidence="14" id="KW-1185">Reference proteome</keyword>
<evidence type="ECO:0000256" key="10">
    <source>
        <dbReference type="SAM" id="SignalP"/>
    </source>
</evidence>
<dbReference type="RefSeq" id="WP_063672746.1">
    <property type="nucleotide sequence ID" value="NZ_CP014841.1"/>
</dbReference>
<dbReference type="Gene3D" id="2.40.170.20">
    <property type="entry name" value="TonB-dependent receptor, beta-barrel domain"/>
    <property type="match status" value="1"/>
</dbReference>
<keyword evidence="6 8" id="KW-0472">Membrane</keyword>
<dbReference type="Pfam" id="PF00593">
    <property type="entry name" value="TonB_dep_Rec_b-barrel"/>
    <property type="match status" value="1"/>
</dbReference>
<name>A0A161J9K4_9GAMM</name>
<dbReference type="PANTHER" id="PTHR47234:SF3">
    <property type="entry name" value="SECRETIN_TONB SHORT N-TERMINAL DOMAIN-CONTAINING PROTEIN"/>
    <property type="match status" value="1"/>
</dbReference>
<gene>
    <name evidence="13" type="ORF">ATSB10_22310</name>
</gene>
<dbReference type="AlphaFoldDB" id="A0A161J9K4"/>
<feature type="domain" description="TonB-dependent receptor-like beta-barrel" evidence="11">
    <location>
        <begin position="316"/>
        <end position="759"/>
    </location>
</feature>
<evidence type="ECO:0000256" key="1">
    <source>
        <dbReference type="ARBA" id="ARBA00004571"/>
    </source>
</evidence>
<comment type="similarity">
    <text evidence="8 9">Belongs to the TonB-dependent receptor family.</text>
</comment>
<dbReference type="InterPro" id="IPR000531">
    <property type="entry name" value="Beta-barrel_TonB"/>
</dbReference>
<dbReference type="OrthoDB" id="9805434at2"/>
<dbReference type="CDD" id="cd01347">
    <property type="entry name" value="ligand_gated_channel"/>
    <property type="match status" value="1"/>
</dbReference>
<dbReference type="InterPro" id="IPR039426">
    <property type="entry name" value="TonB-dep_rcpt-like"/>
</dbReference>
<accession>A0A161J9K4</accession>
<evidence type="ECO:0000256" key="5">
    <source>
        <dbReference type="ARBA" id="ARBA00023077"/>
    </source>
</evidence>
<evidence type="ECO:0000256" key="6">
    <source>
        <dbReference type="ARBA" id="ARBA00023136"/>
    </source>
</evidence>
<evidence type="ECO:0008006" key="15">
    <source>
        <dbReference type="Google" id="ProtNLM"/>
    </source>
</evidence>
<keyword evidence="10" id="KW-0732">Signal</keyword>
<proteinExistence type="inferred from homology"/>
<keyword evidence="2 8" id="KW-0813">Transport</keyword>
<dbReference type="EMBL" id="CP014841">
    <property type="protein sequence ID" value="AND69685.1"/>
    <property type="molecule type" value="Genomic_DNA"/>
</dbReference>
<dbReference type="SUPFAM" id="SSF56935">
    <property type="entry name" value="Porins"/>
    <property type="match status" value="1"/>
</dbReference>
<evidence type="ECO:0000313" key="13">
    <source>
        <dbReference type="EMBL" id="AND69685.1"/>
    </source>
</evidence>
<dbReference type="PATRIC" id="fig|445710.3.peg.2228"/>
<evidence type="ECO:0000256" key="4">
    <source>
        <dbReference type="ARBA" id="ARBA00022692"/>
    </source>
</evidence>
<reference evidence="13 14" key="1">
    <citation type="submission" date="2016-02" db="EMBL/GenBank/DDBJ databases">
        <title>Complete genome sequencing and analysis of ATSB10, Dyella thiooxydans isolated from rhizosphere soil of sunflower (Helianthus annuus L.).</title>
        <authorList>
            <person name="Lee Y."/>
            <person name="Hwangbo K."/>
            <person name="Chung H."/>
            <person name="Yoo J."/>
            <person name="Kim K.Y."/>
            <person name="Sa T.M."/>
            <person name="Um Y."/>
            <person name="Madhaiyan M."/>
        </authorList>
    </citation>
    <scope>NUCLEOTIDE SEQUENCE [LARGE SCALE GENOMIC DNA]</scope>
    <source>
        <strain evidence="13 14">ATSB10</strain>
    </source>
</reference>
<dbReference type="KEGG" id="dtx:ATSB10_22310"/>
<keyword evidence="7 8" id="KW-0998">Cell outer membrane</keyword>
<keyword evidence="5 9" id="KW-0798">TonB box</keyword>
<feature type="signal peptide" evidence="10">
    <location>
        <begin position="1"/>
        <end position="26"/>
    </location>
</feature>
<dbReference type="Pfam" id="PF07715">
    <property type="entry name" value="Plug"/>
    <property type="match status" value="1"/>
</dbReference>
<dbReference type="STRING" id="445710.ATSB10_22310"/>
<evidence type="ECO:0000256" key="2">
    <source>
        <dbReference type="ARBA" id="ARBA00022448"/>
    </source>
</evidence>